<dbReference type="InterPro" id="IPR008271">
    <property type="entry name" value="Ser/Thr_kinase_AS"/>
</dbReference>
<evidence type="ECO:0000313" key="16">
    <source>
        <dbReference type="Proteomes" id="UP000033140"/>
    </source>
</evidence>
<dbReference type="CDD" id="cd06627">
    <property type="entry name" value="STKc_Cdc7_like"/>
    <property type="match status" value="1"/>
</dbReference>
<dbReference type="PROSITE" id="PS00479">
    <property type="entry name" value="ZF_DAG_PE_1"/>
    <property type="match status" value="1"/>
</dbReference>
<dbReference type="GO" id="GO:0005524">
    <property type="term" value="F:ATP binding"/>
    <property type="evidence" value="ECO:0007669"/>
    <property type="project" value="UniProtKB-UniRule"/>
</dbReference>
<dbReference type="AlphaFoldDB" id="A0A0E9NHU3"/>
<dbReference type="InterPro" id="IPR001245">
    <property type="entry name" value="Ser-Thr/Tyr_kinase_cat_dom"/>
</dbReference>
<evidence type="ECO:0000256" key="10">
    <source>
        <dbReference type="SAM" id="MobiDB-lite"/>
    </source>
</evidence>
<evidence type="ECO:0000256" key="1">
    <source>
        <dbReference type="ARBA" id="ARBA00022527"/>
    </source>
</evidence>
<evidence type="ECO:0000256" key="9">
    <source>
        <dbReference type="PROSITE-ProRule" id="PRU10141"/>
    </source>
</evidence>
<comment type="caution">
    <text evidence="15">The sequence shown here is derived from an EMBL/GenBank/DDBJ whole genome shotgun (WGS) entry which is preliminary data.</text>
</comment>
<dbReference type="SMART" id="SM00033">
    <property type="entry name" value="CH"/>
    <property type="match status" value="1"/>
</dbReference>
<evidence type="ECO:0000259" key="11">
    <source>
        <dbReference type="PROSITE" id="PS01031"/>
    </source>
</evidence>
<dbReference type="PROSITE" id="PS50021">
    <property type="entry name" value="CH"/>
    <property type="match status" value="1"/>
</dbReference>
<organism evidence="15 16">
    <name type="scientific">Saitoella complicata (strain BCRC 22490 / CBS 7301 / JCM 7358 / NBRC 10748 / NRRL Y-17804)</name>
    <dbReference type="NCBI Taxonomy" id="698492"/>
    <lineage>
        <taxon>Eukaryota</taxon>
        <taxon>Fungi</taxon>
        <taxon>Dikarya</taxon>
        <taxon>Ascomycota</taxon>
        <taxon>Taphrinomycotina</taxon>
        <taxon>Taphrinomycotina incertae sedis</taxon>
        <taxon>Saitoella</taxon>
    </lineage>
</organism>
<dbReference type="STRING" id="698492.A0A0E9NHU3"/>
<dbReference type="InterPro" id="IPR000719">
    <property type="entry name" value="Prot_kinase_dom"/>
</dbReference>
<evidence type="ECO:0008006" key="17">
    <source>
        <dbReference type="Google" id="ProtNLM"/>
    </source>
</evidence>
<dbReference type="InterPro" id="IPR002068">
    <property type="entry name" value="A-crystallin/Hsp20_dom"/>
</dbReference>
<dbReference type="InterPro" id="IPR001715">
    <property type="entry name" value="CH_dom"/>
</dbReference>
<evidence type="ECO:0000259" key="12">
    <source>
        <dbReference type="PROSITE" id="PS50011"/>
    </source>
</evidence>
<dbReference type="PROSITE" id="PS50011">
    <property type="entry name" value="PROTEIN_KINASE_DOM"/>
    <property type="match status" value="1"/>
</dbReference>
<feature type="domain" description="Phorbol-ester/DAG-type" evidence="14">
    <location>
        <begin position="788"/>
        <end position="835"/>
    </location>
</feature>
<evidence type="ECO:0000256" key="6">
    <source>
        <dbReference type="ARBA" id="ARBA00022833"/>
    </source>
</evidence>
<dbReference type="SMART" id="SM00220">
    <property type="entry name" value="S_TKc"/>
    <property type="match status" value="1"/>
</dbReference>
<dbReference type="InterPro" id="IPR036872">
    <property type="entry name" value="CH_dom_sf"/>
</dbReference>
<evidence type="ECO:0000313" key="15">
    <source>
        <dbReference type="EMBL" id="GAO49373.1"/>
    </source>
</evidence>
<dbReference type="Pfam" id="PF00307">
    <property type="entry name" value="CH"/>
    <property type="match status" value="1"/>
</dbReference>
<keyword evidence="4 9" id="KW-0547">Nucleotide-binding</keyword>
<dbReference type="InterPro" id="IPR008978">
    <property type="entry name" value="HSP20-like_chaperone"/>
</dbReference>
<evidence type="ECO:0000256" key="4">
    <source>
        <dbReference type="ARBA" id="ARBA00022741"/>
    </source>
</evidence>
<dbReference type="SUPFAM" id="SSF56112">
    <property type="entry name" value="Protein kinase-like (PK-like)"/>
    <property type="match status" value="1"/>
</dbReference>
<dbReference type="PROSITE" id="PS00108">
    <property type="entry name" value="PROTEIN_KINASE_ST"/>
    <property type="match status" value="1"/>
</dbReference>
<dbReference type="GO" id="GO:0005737">
    <property type="term" value="C:cytoplasm"/>
    <property type="evidence" value="ECO:0007669"/>
    <property type="project" value="TreeGrafter"/>
</dbReference>
<evidence type="ECO:0000256" key="7">
    <source>
        <dbReference type="ARBA" id="ARBA00022840"/>
    </source>
</evidence>
<evidence type="ECO:0000256" key="5">
    <source>
        <dbReference type="ARBA" id="ARBA00022777"/>
    </source>
</evidence>
<dbReference type="PROSITE" id="PS50081">
    <property type="entry name" value="ZF_DAG_PE_2"/>
    <property type="match status" value="1"/>
</dbReference>
<keyword evidence="7 9" id="KW-0067">ATP-binding</keyword>
<dbReference type="InterPro" id="IPR011009">
    <property type="entry name" value="Kinase-like_dom_sf"/>
</dbReference>
<evidence type="ECO:0000259" key="14">
    <source>
        <dbReference type="PROSITE" id="PS50081"/>
    </source>
</evidence>
<dbReference type="Gene3D" id="1.10.418.10">
    <property type="entry name" value="Calponin-like domain"/>
    <property type="match status" value="1"/>
</dbReference>
<keyword evidence="5" id="KW-0418">Kinase</keyword>
<dbReference type="Gene3D" id="3.30.60.20">
    <property type="match status" value="1"/>
</dbReference>
<keyword evidence="3" id="KW-0479">Metal-binding</keyword>
<keyword evidence="16" id="KW-1185">Reference proteome</keyword>
<dbReference type="PROSITE" id="PS00107">
    <property type="entry name" value="PROTEIN_KINASE_ATP"/>
    <property type="match status" value="1"/>
</dbReference>
<dbReference type="SUPFAM" id="SSF57889">
    <property type="entry name" value="Cysteine-rich domain"/>
    <property type="match status" value="1"/>
</dbReference>
<name>A0A0E9NHU3_SAICN</name>
<dbReference type="Proteomes" id="UP000033140">
    <property type="component" value="Unassembled WGS sequence"/>
</dbReference>
<dbReference type="GO" id="GO:0004709">
    <property type="term" value="F:MAP kinase kinase kinase activity"/>
    <property type="evidence" value="ECO:0007669"/>
    <property type="project" value="TreeGrafter"/>
</dbReference>
<evidence type="ECO:0000256" key="2">
    <source>
        <dbReference type="ARBA" id="ARBA00022679"/>
    </source>
</evidence>
<dbReference type="InterPro" id="IPR017441">
    <property type="entry name" value="Protein_kinase_ATP_BS"/>
</dbReference>
<feature type="domain" description="Protein kinase" evidence="12">
    <location>
        <begin position="450"/>
        <end position="702"/>
    </location>
</feature>
<gene>
    <name evidence="15" type="ORF">G7K_3524-t1</name>
</gene>
<dbReference type="PANTHER" id="PTHR48016:SF4">
    <property type="entry name" value="PROTEIN KINASE DOMAIN-CONTAINING PROTEIN"/>
    <property type="match status" value="1"/>
</dbReference>
<dbReference type="PANTHER" id="PTHR48016">
    <property type="entry name" value="MAP KINASE KINASE KINASE SSK2-RELATED-RELATED"/>
    <property type="match status" value="1"/>
</dbReference>
<dbReference type="CDD" id="cd00029">
    <property type="entry name" value="C1"/>
    <property type="match status" value="1"/>
</dbReference>
<feature type="domain" description="Calponin-homology (CH)" evidence="13">
    <location>
        <begin position="53"/>
        <end position="160"/>
    </location>
</feature>
<feature type="binding site" evidence="9">
    <location>
        <position position="479"/>
    </location>
    <ligand>
        <name>ATP</name>
        <dbReference type="ChEBI" id="CHEBI:30616"/>
    </ligand>
</feature>
<reference evidence="15 16" key="3">
    <citation type="journal article" date="2015" name="Genome Announc.">
        <title>Draft Genome Sequence of the Archiascomycetous Yeast Saitoella complicata.</title>
        <authorList>
            <person name="Yamauchi K."/>
            <person name="Kondo S."/>
            <person name="Hamamoto M."/>
            <person name="Takahashi Y."/>
            <person name="Ogura Y."/>
            <person name="Hayashi T."/>
            <person name="Nishida H."/>
        </authorList>
    </citation>
    <scope>NUCLEOTIDE SEQUENCE [LARGE SCALE GENOMIC DNA]</scope>
    <source>
        <strain evidence="15 16">NRRL Y-17804</strain>
    </source>
</reference>
<dbReference type="PRINTS" id="PR00109">
    <property type="entry name" value="TYRKINASE"/>
</dbReference>
<dbReference type="Pfam" id="PF00011">
    <property type="entry name" value="HSP20"/>
    <property type="match status" value="1"/>
</dbReference>
<dbReference type="InterPro" id="IPR046349">
    <property type="entry name" value="C1-like_sf"/>
</dbReference>
<dbReference type="SUPFAM" id="SSF49764">
    <property type="entry name" value="HSP20-like chaperones"/>
    <property type="match status" value="1"/>
</dbReference>
<keyword evidence="6" id="KW-0862">Zinc</keyword>
<dbReference type="Pfam" id="PF00069">
    <property type="entry name" value="Pkinase"/>
    <property type="match status" value="1"/>
</dbReference>
<keyword evidence="1" id="KW-0723">Serine/threonine-protein kinase</keyword>
<reference evidence="15 16" key="2">
    <citation type="journal article" date="2014" name="J. Gen. Appl. Microbiol.">
        <title>The early diverging ascomycetous budding yeast Saitoella complicata has three histone deacetylases belonging to the Clr6, Hos2, and Rpd3 lineages.</title>
        <authorList>
            <person name="Nishida H."/>
            <person name="Matsumoto T."/>
            <person name="Kondo S."/>
            <person name="Hamamoto M."/>
            <person name="Yoshikawa H."/>
        </authorList>
    </citation>
    <scope>NUCLEOTIDE SEQUENCE [LARGE SCALE GENOMIC DNA]</scope>
    <source>
        <strain evidence="15 16">NRRL Y-17804</strain>
    </source>
</reference>
<comment type="similarity">
    <text evidence="8">Belongs to the small heat shock protein (HSP20) family.</text>
</comment>
<sequence length="1149" mass="127796">MTTYSRGRSSSLNMAMPSLAVIEATPDTTPLDTPERSPFFTRVQQMSPDSREHYDRERVREFMTMTLGEMVGITGDPLWECLRDGVLLCRFLNVLFPGAILMIGQQDVRSVHLDNIRIFLSMLRKLGVPDADLFTVHDLYGGQNPQQVMHTILTIEKMFSSPHVTDKTLRLCGNRQHSQLNLRKSSAIGASLAALCANAQDADDLLLAKLNGSPVSSPTAEHGTSPIEQAFAMFSTNTVIEKRPNRPPLSTPRLLNRRRVTIDLVPVVKCEDGELSSTPSNPRTHHRKNSGSNTTIQSIMSTDSSSCETISPTTTSRPSRSAMMKPRRRSYNSFLDPPTPSTLLARTPEHEVLPSSHSEPHLPKDFEFQLPRRPSAQAVREINSRPILVKRSTSDKAWDASPPHPQRMSLDSAFASASSTVNLGRSMSLTSTLTASPIREKLSIQDVGQYQVGNCIGRGQFGAVYRALNLDDGHIVAVKRIPIDDRTDTEVDDIMKEIDLLRRLKNPTIVRYEGFVKTPGYMNIILEYVENGSLANTLKAFGNFPEKLVVSYTVKILEGLNYLHEQEVVHCDLKAANILTTKSGHVRLSDFGVSLNLKAVEKKNEDINGTPNWMAPEVILLQGASPASDIWSLGCTIIELLTTMPPYHTMNAMSAMFRIVEDDHPPIPEDITDELKEFLMACFKKDPAERPTAQDLFLHPWITMQTWSPELKNLRPQDSIPFLRRINTSDVRPMSAANPTKGAAKRGKLSNLFSRSNEALSSAGMTEKKRPVTAPSLGANLQPNQMPVHSFVKASFSKTGVECKLCGMALKKAIFCSSCGLICHQRCIHSTPYPCQSMEPRPISQNYNEVYETKEDVSPPPTACLPPSPTTGRPNIFNRWSDRGRNRHATMPHPASDHGTFFSRAVKRLSGNHTVGKEHYHGHEGNNPLGMGGSQIWAKTDEQNLSRMAIAAERKNDCVIMYSGKDEKVRSWIGTGQIERTLNKQHTHHKPQSTMSLSLLPTAFSDMDQFFDQLFAYANDRRGTSQNQSESSASALSRRTLSPALEIADKKTEVEIHAELPGIPKENINIHHDARSNTLTISGEHKQEQEKEEGTRRWSERRYGSFSRTISLPANVNAEQINASMENGMLKVILPKAPETEGVKKIAVA</sequence>
<evidence type="ECO:0000256" key="3">
    <source>
        <dbReference type="ARBA" id="ARBA00022723"/>
    </source>
</evidence>
<evidence type="ECO:0000256" key="8">
    <source>
        <dbReference type="PROSITE-ProRule" id="PRU00285"/>
    </source>
</evidence>
<feature type="compositionally biased region" description="Basic and acidic residues" evidence="10">
    <location>
        <begin position="1083"/>
        <end position="1100"/>
    </location>
</feature>
<evidence type="ECO:0000259" key="13">
    <source>
        <dbReference type="PROSITE" id="PS50021"/>
    </source>
</evidence>
<dbReference type="Gene3D" id="2.60.40.790">
    <property type="match status" value="1"/>
</dbReference>
<dbReference type="InterPro" id="IPR002219">
    <property type="entry name" value="PKC_DAG/PE"/>
</dbReference>
<dbReference type="PROSITE" id="PS01031">
    <property type="entry name" value="SHSP"/>
    <property type="match status" value="1"/>
</dbReference>
<feature type="region of interest" description="Disordered" evidence="10">
    <location>
        <begin position="1079"/>
        <end position="1100"/>
    </location>
</feature>
<dbReference type="InterPro" id="IPR050538">
    <property type="entry name" value="MAP_kinase_kinase_kinase"/>
</dbReference>
<feature type="compositionally biased region" description="Low complexity" evidence="10">
    <location>
        <begin position="309"/>
        <end position="321"/>
    </location>
</feature>
<dbReference type="SUPFAM" id="SSF47576">
    <property type="entry name" value="Calponin-homology domain, CH-domain"/>
    <property type="match status" value="1"/>
</dbReference>
<protein>
    <recommendedName>
        <fullName evidence="17">Protein kinase domain-containing protein</fullName>
    </recommendedName>
</protein>
<dbReference type="Gene3D" id="1.10.510.10">
    <property type="entry name" value="Transferase(Phosphotransferase) domain 1"/>
    <property type="match status" value="1"/>
</dbReference>
<feature type="region of interest" description="Disordered" evidence="10">
    <location>
        <begin position="272"/>
        <end position="344"/>
    </location>
</feature>
<feature type="domain" description="SHSP" evidence="11">
    <location>
        <begin position="1036"/>
        <end position="1149"/>
    </location>
</feature>
<proteinExistence type="inferred from homology"/>
<dbReference type="CDD" id="cd00014">
    <property type="entry name" value="CH_SF"/>
    <property type="match status" value="1"/>
</dbReference>
<dbReference type="CDD" id="cd06464">
    <property type="entry name" value="ACD_sHsps-like"/>
    <property type="match status" value="1"/>
</dbReference>
<dbReference type="EMBL" id="BACD03000022">
    <property type="protein sequence ID" value="GAO49373.1"/>
    <property type="molecule type" value="Genomic_DNA"/>
</dbReference>
<feature type="compositionally biased region" description="Pro residues" evidence="10">
    <location>
        <begin position="858"/>
        <end position="869"/>
    </location>
</feature>
<dbReference type="GO" id="GO:0046872">
    <property type="term" value="F:metal ion binding"/>
    <property type="evidence" value="ECO:0007669"/>
    <property type="project" value="UniProtKB-KW"/>
</dbReference>
<accession>A0A0E9NHU3</accession>
<reference evidence="15 16" key="1">
    <citation type="journal article" date="2011" name="J. Gen. Appl. Microbiol.">
        <title>Draft genome sequencing of the enigmatic yeast Saitoella complicata.</title>
        <authorList>
            <person name="Nishida H."/>
            <person name="Hamamoto M."/>
            <person name="Sugiyama J."/>
        </authorList>
    </citation>
    <scope>NUCLEOTIDE SEQUENCE [LARGE SCALE GENOMIC DNA]</scope>
    <source>
        <strain evidence="15 16">NRRL Y-17804</strain>
    </source>
</reference>
<dbReference type="SMART" id="SM00109">
    <property type="entry name" value="C1"/>
    <property type="match status" value="1"/>
</dbReference>
<keyword evidence="2" id="KW-0808">Transferase</keyword>
<feature type="compositionally biased region" description="Polar residues" evidence="10">
    <location>
        <begin position="290"/>
        <end position="308"/>
    </location>
</feature>
<feature type="region of interest" description="Disordered" evidence="10">
    <location>
        <begin position="854"/>
        <end position="875"/>
    </location>
</feature>